<keyword evidence="1" id="KW-0812">Transmembrane</keyword>
<dbReference type="Proteomes" id="UP001597018">
    <property type="component" value="Unassembled WGS sequence"/>
</dbReference>
<accession>A0ABW3G459</accession>
<evidence type="ECO:0000313" key="3">
    <source>
        <dbReference type="Proteomes" id="UP001597018"/>
    </source>
</evidence>
<dbReference type="EMBL" id="JBHTIW010000036">
    <property type="protein sequence ID" value="MFD0923517.1"/>
    <property type="molecule type" value="Genomic_DNA"/>
</dbReference>
<feature type="transmembrane region" description="Helical" evidence="1">
    <location>
        <begin position="27"/>
        <end position="48"/>
    </location>
</feature>
<evidence type="ECO:0000313" key="2">
    <source>
        <dbReference type="EMBL" id="MFD0923517.1"/>
    </source>
</evidence>
<feature type="transmembrane region" description="Helical" evidence="1">
    <location>
        <begin position="60"/>
        <end position="80"/>
    </location>
</feature>
<gene>
    <name evidence="2" type="ORF">ACFQ16_27565</name>
</gene>
<dbReference type="RefSeq" id="WP_263247082.1">
    <property type="nucleotide sequence ID" value="NZ_BAABLT010000012.1"/>
</dbReference>
<keyword evidence="1" id="KW-1133">Transmembrane helix</keyword>
<keyword evidence="3" id="KW-1185">Reference proteome</keyword>
<proteinExistence type="predicted"/>
<organism evidence="2 3">
    <name type="scientific">Saccharopolyspora rosea</name>
    <dbReference type="NCBI Taxonomy" id="524884"/>
    <lineage>
        <taxon>Bacteria</taxon>
        <taxon>Bacillati</taxon>
        <taxon>Actinomycetota</taxon>
        <taxon>Actinomycetes</taxon>
        <taxon>Pseudonocardiales</taxon>
        <taxon>Pseudonocardiaceae</taxon>
        <taxon>Saccharopolyspora</taxon>
    </lineage>
</organism>
<protein>
    <submittedName>
        <fullName evidence="2">Uncharacterized protein</fullName>
    </submittedName>
</protein>
<evidence type="ECO:0000256" key="1">
    <source>
        <dbReference type="SAM" id="Phobius"/>
    </source>
</evidence>
<comment type="caution">
    <text evidence="2">The sequence shown here is derived from an EMBL/GenBank/DDBJ whole genome shotgun (WGS) entry which is preliminary data.</text>
</comment>
<reference evidence="3" key="1">
    <citation type="journal article" date="2019" name="Int. J. Syst. Evol. Microbiol.">
        <title>The Global Catalogue of Microorganisms (GCM) 10K type strain sequencing project: providing services to taxonomists for standard genome sequencing and annotation.</title>
        <authorList>
            <consortium name="The Broad Institute Genomics Platform"/>
            <consortium name="The Broad Institute Genome Sequencing Center for Infectious Disease"/>
            <person name="Wu L."/>
            <person name="Ma J."/>
        </authorList>
    </citation>
    <scope>NUCLEOTIDE SEQUENCE [LARGE SCALE GENOMIC DNA]</scope>
    <source>
        <strain evidence="3">CCUG 56401</strain>
    </source>
</reference>
<name>A0ABW3G459_9PSEU</name>
<sequence>MSDHTRHAAHVAELEARSASRSRLFDVRTVIGGLFVFYGVLIGGAGLFADDAVLRKAQGVNINLWTGLGMLALGLAFLLWRALRPLSGEPHDARRTDHRPAGPPR</sequence>
<keyword evidence="1" id="KW-0472">Membrane</keyword>